<dbReference type="EMBL" id="CM041532">
    <property type="protein sequence ID" value="KAI3376554.1"/>
    <property type="molecule type" value="Genomic_DNA"/>
</dbReference>
<gene>
    <name evidence="1" type="ORF">L3Q82_017007</name>
</gene>
<organism evidence="1 2">
    <name type="scientific">Scortum barcoo</name>
    <name type="common">barcoo grunter</name>
    <dbReference type="NCBI Taxonomy" id="214431"/>
    <lineage>
        <taxon>Eukaryota</taxon>
        <taxon>Metazoa</taxon>
        <taxon>Chordata</taxon>
        <taxon>Craniata</taxon>
        <taxon>Vertebrata</taxon>
        <taxon>Euteleostomi</taxon>
        <taxon>Actinopterygii</taxon>
        <taxon>Neopterygii</taxon>
        <taxon>Teleostei</taxon>
        <taxon>Neoteleostei</taxon>
        <taxon>Acanthomorphata</taxon>
        <taxon>Eupercaria</taxon>
        <taxon>Centrarchiformes</taxon>
        <taxon>Terapontoidei</taxon>
        <taxon>Terapontidae</taxon>
        <taxon>Scortum</taxon>
    </lineage>
</organism>
<reference evidence="1" key="1">
    <citation type="submission" date="2022-04" db="EMBL/GenBank/DDBJ databases">
        <title>Jade perch genome.</title>
        <authorList>
            <person name="Chao B."/>
        </authorList>
    </citation>
    <scope>NUCLEOTIDE SEQUENCE</scope>
    <source>
        <strain evidence="1">CB-2022</strain>
    </source>
</reference>
<keyword evidence="2" id="KW-1185">Reference proteome</keyword>
<name>A0ACB8X9Y8_9TELE</name>
<comment type="caution">
    <text evidence="1">The sequence shown here is derived from an EMBL/GenBank/DDBJ whole genome shotgun (WGS) entry which is preliminary data.</text>
</comment>
<sequence length="153" mass="17924">MALMAYTRATKEEREEVEARTESEEVERKDERKIMLTMMLVVPIRYAKGKKGVKDRFDYVSYLWLFVSTVKSPANLIPHKAWTKKSGDMEEYRKSRPSREPSAAQRDSDRDKAESHYQGSKTRSMWAGLKTLTDYKKEDQQCLGECLHLYLMS</sequence>
<accession>A0ACB8X9Y8</accession>
<evidence type="ECO:0000313" key="1">
    <source>
        <dbReference type="EMBL" id="KAI3376554.1"/>
    </source>
</evidence>
<dbReference type="Proteomes" id="UP000831701">
    <property type="component" value="Chromosome 2"/>
</dbReference>
<protein>
    <submittedName>
        <fullName evidence="1">Uncharacterized protein</fullName>
    </submittedName>
</protein>
<proteinExistence type="predicted"/>
<evidence type="ECO:0000313" key="2">
    <source>
        <dbReference type="Proteomes" id="UP000831701"/>
    </source>
</evidence>